<evidence type="ECO:0000313" key="4">
    <source>
        <dbReference type="EMBL" id="MBD7917838.1"/>
    </source>
</evidence>
<dbReference type="PANTHER" id="PTHR34580">
    <property type="match status" value="1"/>
</dbReference>
<dbReference type="InterPro" id="IPR011991">
    <property type="entry name" value="ArsR-like_HTH"/>
</dbReference>
<feature type="compositionally biased region" description="Low complexity" evidence="1">
    <location>
        <begin position="317"/>
        <end position="331"/>
    </location>
</feature>
<dbReference type="InterPro" id="IPR051534">
    <property type="entry name" value="CBASS_pafABC_assoc_protein"/>
</dbReference>
<reference evidence="4 5" key="1">
    <citation type="submission" date="2020-08" db="EMBL/GenBank/DDBJ databases">
        <title>A Genomic Blueprint of the Chicken Gut Microbiome.</title>
        <authorList>
            <person name="Gilroy R."/>
            <person name="Ravi A."/>
            <person name="Getino M."/>
            <person name="Pursley I."/>
            <person name="Horton D.L."/>
            <person name="Alikhan N.-F."/>
            <person name="Baker D."/>
            <person name="Gharbi K."/>
            <person name="Hall N."/>
            <person name="Watson M."/>
            <person name="Adriaenssens E.M."/>
            <person name="Foster-Nyarko E."/>
            <person name="Jarju S."/>
            <person name="Secka A."/>
            <person name="Antonio M."/>
            <person name="Oren A."/>
            <person name="Chaudhuri R."/>
            <person name="La Ragione R.M."/>
            <person name="Hildebrand F."/>
            <person name="Pallen M.J."/>
        </authorList>
    </citation>
    <scope>NUCLEOTIDE SEQUENCE [LARGE SCALE GENOMIC DNA]</scope>
    <source>
        <strain evidence="4 5">Sa3CUA2</strain>
    </source>
</reference>
<dbReference type="InterPro" id="IPR028349">
    <property type="entry name" value="PafC-like"/>
</dbReference>
<dbReference type="Gene3D" id="1.10.10.10">
    <property type="entry name" value="Winged helix-like DNA-binding domain superfamily/Winged helix DNA-binding domain"/>
    <property type="match status" value="1"/>
</dbReference>
<dbReference type="InterPro" id="IPR036388">
    <property type="entry name" value="WH-like_DNA-bd_sf"/>
</dbReference>
<protein>
    <submittedName>
        <fullName evidence="4">WYL domain-containing protein</fullName>
    </submittedName>
</protein>
<dbReference type="InterPro" id="IPR026881">
    <property type="entry name" value="WYL_dom"/>
</dbReference>
<dbReference type="PROSITE" id="PS52050">
    <property type="entry name" value="WYL"/>
    <property type="match status" value="1"/>
</dbReference>
<dbReference type="Proteomes" id="UP000604241">
    <property type="component" value="Unassembled WGS sequence"/>
</dbReference>
<accession>A0ABR8QBN4</accession>
<comment type="caution">
    <text evidence="4">The sequence shown here is derived from an EMBL/GenBank/DDBJ whole genome shotgun (WGS) entry which is preliminary data.</text>
</comment>
<sequence length="347" mass="36577">MTTRDTSPTSRALLALSELHARPGLTAADLAAHLGVSERAARRYVAVLREAGIPVTSVRGPYGGYRVGRGVRLPPLVFGADEALGLVMAVLDGHHDVRDRTDPVGSALDKLLRALPEPVAAQAAVVRRSTAAAPDRAAARPDPAVTAALVQACAERRPVRVRYRSESGREWDADVDAWSVVVRHGRWYLVCRRHDGDAVRTYRVDRVLTVRALPGTAAPAPAVDPVALLEEHLAQGWEYDVDVLVDAAHADVVRRLPAGLGRVEPVGPTTTRLVATTSNPAWYAQQLAAVPVPFRVVGGPELRACVREVGARLVAAADGTGPTSPGPTAGARDVTGPGGITDAAARS</sequence>
<dbReference type="SUPFAM" id="SSF46785">
    <property type="entry name" value="Winged helix' DNA-binding domain"/>
    <property type="match status" value="1"/>
</dbReference>
<dbReference type="Pfam" id="PF08279">
    <property type="entry name" value="HTH_11"/>
    <property type="match status" value="1"/>
</dbReference>
<dbReference type="EMBL" id="JACSQV010000004">
    <property type="protein sequence ID" value="MBD7917838.1"/>
    <property type="molecule type" value="Genomic_DNA"/>
</dbReference>
<feature type="domain" description="Helix-turn-helix type 11" evidence="2">
    <location>
        <begin position="13"/>
        <end position="66"/>
    </location>
</feature>
<evidence type="ECO:0000313" key="5">
    <source>
        <dbReference type="Proteomes" id="UP000604241"/>
    </source>
</evidence>
<keyword evidence="5" id="KW-1185">Reference proteome</keyword>
<name>A0ABR8QBN4_9CELL</name>
<feature type="region of interest" description="Disordered" evidence="1">
    <location>
        <begin position="317"/>
        <end position="347"/>
    </location>
</feature>
<gene>
    <name evidence="4" type="ORF">H9657_06040</name>
</gene>
<dbReference type="InterPro" id="IPR013196">
    <property type="entry name" value="HTH_11"/>
</dbReference>
<dbReference type="PANTHER" id="PTHR34580:SF3">
    <property type="entry name" value="PROTEIN PAFB"/>
    <property type="match status" value="1"/>
</dbReference>
<evidence type="ECO:0000256" key="1">
    <source>
        <dbReference type="SAM" id="MobiDB-lite"/>
    </source>
</evidence>
<dbReference type="RefSeq" id="WP_191781436.1">
    <property type="nucleotide sequence ID" value="NZ_JACSQV010000004.1"/>
</dbReference>
<feature type="domain" description="WYL" evidence="3">
    <location>
        <begin position="145"/>
        <end position="211"/>
    </location>
</feature>
<dbReference type="InterPro" id="IPR036390">
    <property type="entry name" value="WH_DNA-bd_sf"/>
</dbReference>
<organism evidence="4 5">
    <name type="scientific">Cellulomonas avistercoris</name>
    <dbReference type="NCBI Taxonomy" id="2762242"/>
    <lineage>
        <taxon>Bacteria</taxon>
        <taxon>Bacillati</taxon>
        <taxon>Actinomycetota</taxon>
        <taxon>Actinomycetes</taxon>
        <taxon>Micrococcales</taxon>
        <taxon>Cellulomonadaceae</taxon>
        <taxon>Cellulomonas</taxon>
    </lineage>
</organism>
<proteinExistence type="predicted"/>
<dbReference type="Pfam" id="PF13280">
    <property type="entry name" value="WYL"/>
    <property type="match status" value="1"/>
</dbReference>
<evidence type="ECO:0000259" key="2">
    <source>
        <dbReference type="Pfam" id="PF08279"/>
    </source>
</evidence>
<dbReference type="CDD" id="cd00090">
    <property type="entry name" value="HTH_ARSR"/>
    <property type="match status" value="1"/>
</dbReference>
<evidence type="ECO:0000259" key="3">
    <source>
        <dbReference type="Pfam" id="PF13280"/>
    </source>
</evidence>
<dbReference type="PIRSF" id="PIRSF016838">
    <property type="entry name" value="PafC"/>
    <property type="match status" value="1"/>
</dbReference>